<feature type="region of interest" description="Disordered" evidence="1">
    <location>
        <begin position="1"/>
        <end position="76"/>
    </location>
</feature>
<comment type="caution">
    <text evidence="2">The sequence shown here is derived from an EMBL/GenBank/DDBJ whole genome shotgun (WGS) entry which is preliminary data.</text>
</comment>
<dbReference type="EMBL" id="SRLO01000019">
    <property type="protein sequence ID" value="TNN85739.1"/>
    <property type="molecule type" value="Genomic_DNA"/>
</dbReference>
<accession>A0A4Z2J6B4</accession>
<dbReference type="Proteomes" id="UP000314294">
    <property type="component" value="Unassembled WGS sequence"/>
</dbReference>
<keyword evidence="3" id="KW-1185">Reference proteome</keyword>
<gene>
    <name evidence="2" type="ORF">EYF80_003986</name>
</gene>
<organism evidence="2 3">
    <name type="scientific">Liparis tanakae</name>
    <name type="common">Tanaka's snailfish</name>
    <dbReference type="NCBI Taxonomy" id="230148"/>
    <lineage>
        <taxon>Eukaryota</taxon>
        <taxon>Metazoa</taxon>
        <taxon>Chordata</taxon>
        <taxon>Craniata</taxon>
        <taxon>Vertebrata</taxon>
        <taxon>Euteleostomi</taxon>
        <taxon>Actinopterygii</taxon>
        <taxon>Neopterygii</taxon>
        <taxon>Teleostei</taxon>
        <taxon>Neoteleostei</taxon>
        <taxon>Acanthomorphata</taxon>
        <taxon>Eupercaria</taxon>
        <taxon>Perciformes</taxon>
        <taxon>Cottioidei</taxon>
        <taxon>Cottales</taxon>
        <taxon>Liparidae</taxon>
        <taxon>Liparis</taxon>
    </lineage>
</organism>
<evidence type="ECO:0000256" key="1">
    <source>
        <dbReference type="SAM" id="MobiDB-lite"/>
    </source>
</evidence>
<sequence>MSRDKREREGGRHTDKDMNETERAKVSEDGEDLLIMGTHHHNRAAIKSDTDGTKTGRSYGTEAPGAGRKEEREQEGVEIKVYEDDCVCYSSRTTECFITKPSYSI</sequence>
<evidence type="ECO:0000313" key="2">
    <source>
        <dbReference type="EMBL" id="TNN85739.1"/>
    </source>
</evidence>
<proteinExistence type="predicted"/>
<protein>
    <submittedName>
        <fullName evidence="2">Uncharacterized protein</fullName>
    </submittedName>
</protein>
<evidence type="ECO:0000313" key="3">
    <source>
        <dbReference type="Proteomes" id="UP000314294"/>
    </source>
</evidence>
<dbReference type="AlphaFoldDB" id="A0A4Z2J6B4"/>
<reference evidence="2 3" key="1">
    <citation type="submission" date="2019-03" db="EMBL/GenBank/DDBJ databases">
        <title>First draft genome of Liparis tanakae, snailfish: a comprehensive survey of snailfish specific genes.</title>
        <authorList>
            <person name="Kim W."/>
            <person name="Song I."/>
            <person name="Jeong J.-H."/>
            <person name="Kim D."/>
            <person name="Kim S."/>
            <person name="Ryu S."/>
            <person name="Song J.Y."/>
            <person name="Lee S.K."/>
        </authorList>
    </citation>
    <scope>NUCLEOTIDE SEQUENCE [LARGE SCALE GENOMIC DNA]</scope>
    <source>
        <tissue evidence="2">Muscle</tissue>
    </source>
</reference>
<feature type="compositionally biased region" description="Basic and acidic residues" evidence="1">
    <location>
        <begin position="67"/>
        <end position="76"/>
    </location>
</feature>
<name>A0A4Z2J6B4_9TELE</name>
<feature type="compositionally biased region" description="Basic and acidic residues" evidence="1">
    <location>
        <begin position="1"/>
        <end position="28"/>
    </location>
</feature>